<evidence type="ECO:0000313" key="3">
    <source>
        <dbReference type="EMBL" id="MBT1707250.1"/>
    </source>
</evidence>
<dbReference type="InterPro" id="IPR050502">
    <property type="entry name" value="Euk_RNA-bind_prot"/>
</dbReference>
<accession>A0AAP2GTE3</accession>
<dbReference type="InterPro" id="IPR012677">
    <property type="entry name" value="Nucleotide-bd_a/b_plait_sf"/>
</dbReference>
<evidence type="ECO:0000256" key="1">
    <source>
        <dbReference type="ARBA" id="ARBA00022884"/>
    </source>
</evidence>
<organism evidence="3 4">
    <name type="scientific">Dawidia cretensis</name>
    <dbReference type="NCBI Taxonomy" id="2782350"/>
    <lineage>
        <taxon>Bacteria</taxon>
        <taxon>Pseudomonadati</taxon>
        <taxon>Bacteroidota</taxon>
        <taxon>Cytophagia</taxon>
        <taxon>Cytophagales</taxon>
        <taxon>Chryseotaleaceae</taxon>
        <taxon>Dawidia</taxon>
    </lineage>
</organism>
<name>A0AAP2GTE3_9BACT</name>
<dbReference type="PROSITE" id="PS50102">
    <property type="entry name" value="RRM"/>
    <property type="match status" value="1"/>
</dbReference>
<dbReference type="RefSeq" id="WP_254082825.1">
    <property type="nucleotide sequence ID" value="NZ_JAHESE010000001.1"/>
</dbReference>
<evidence type="ECO:0000259" key="2">
    <source>
        <dbReference type="PROSITE" id="PS50102"/>
    </source>
</evidence>
<dbReference type="Proteomes" id="UP001319080">
    <property type="component" value="Unassembled WGS sequence"/>
</dbReference>
<dbReference type="AlphaFoldDB" id="A0AAP2GTE3"/>
<gene>
    <name evidence="3" type="ORF">KK062_03410</name>
</gene>
<dbReference type="Gene3D" id="3.30.70.330">
    <property type="match status" value="1"/>
</dbReference>
<proteinExistence type="predicted"/>
<protein>
    <submittedName>
        <fullName evidence="3">RNA-binding protein</fullName>
    </submittedName>
</protein>
<keyword evidence="1" id="KW-0694">RNA-binding</keyword>
<dbReference type="Pfam" id="PF00076">
    <property type="entry name" value="RRM_1"/>
    <property type="match status" value="1"/>
</dbReference>
<dbReference type="SMART" id="SM00360">
    <property type="entry name" value="RRM"/>
    <property type="match status" value="1"/>
</dbReference>
<dbReference type="EMBL" id="JAHESE010000001">
    <property type="protein sequence ID" value="MBT1707250.1"/>
    <property type="molecule type" value="Genomic_DNA"/>
</dbReference>
<dbReference type="PANTHER" id="PTHR48025">
    <property type="entry name" value="OS02G0815200 PROTEIN"/>
    <property type="match status" value="1"/>
</dbReference>
<keyword evidence="4" id="KW-1185">Reference proteome</keyword>
<sequence>MNLYVGNLARQVNDQALEALFGEFGKVSSANVIVDPQAGESRGFAFVEMPYDNEAKEAIRQLKNVEFFGRKMFISEARQKQAKR</sequence>
<dbReference type="GO" id="GO:0003729">
    <property type="term" value="F:mRNA binding"/>
    <property type="evidence" value="ECO:0007669"/>
    <property type="project" value="TreeGrafter"/>
</dbReference>
<dbReference type="InterPro" id="IPR000504">
    <property type="entry name" value="RRM_dom"/>
</dbReference>
<reference evidence="3 4" key="1">
    <citation type="submission" date="2021-05" db="EMBL/GenBank/DDBJ databases">
        <title>A Polyphasic approach of four new species of the genus Ohtaekwangia: Ohtaekwangia histidinii sp. nov., Ohtaekwangia cretensis sp. nov., Ohtaekwangia indiensis sp. nov., Ohtaekwangia reichenbachii sp. nov. from diverse environment.</title>
        <authorList>
            <person name="Octaviana S."/>
        </authorList>
    </citation>
    <scope>NUCLEOTIDE SEQUENCE [LARGE SCALE GENOMIC DNA]</scope>
    <source>
        <strain evidence="3 4">PWU5</strain>
    </source>
</reference>
<dbReference type="PANTHER" id="PTHR48025:SF1">
    <property type="entry name" value="RRM DOMAIN-CONTAINING PROTEIN"/>
    <property type="match status" value="1"/>
</dbReference>
<dbReference type="SUPFAM" id="SSF54928">
    <property type="entry name" value="RNA-binding domain, RBD"/>
    <property type="match status" value="1"/>
</dbReference>
<comment type="caution">
    <text evidence="3">The sequence shown here is derived from an EMBL/GenBank/DDBJ whole genome shotgun (WGS) entry which is preliminary data.</text>
</comment>
<dbReference type="InterPro" id="IPR035979">
    <property type="entry name" value="RBD_domain_sf"/>
</dbReference>
<feature type="domain" description="RRM" evidence="2">
    <location>
        <begin position="1"/>
        <end position="79"/>
    </location>
</feature>
<evidence type="ECO:0000313" key="4">
    <source>
        <dbReference type="Proteomes" id="UP001319080"/>
    </source>
</evidence>